<dbReference type="PANTHER" id="PTHR12791">
    <property type="entry name" value="GOLGI SNARE BET1-RELATED"/>
    <property type="match status" value="1"/>
</dbReference>
<dbReference type="STRING" id="157072.A0A024U9N2"/>
<dbReference type="InterPro" id="IPR015260">
    <property type="entry name" value="Syntaxin-6/10/61_N"/>
</dbReference>
<keyword evidence="3 11" id="KW-0812">Transmembrane</keyword>
<dbReference type="FunFam" id="1.20.5.110:FF:000072">
    <property type="entry name" value="Syntaxin, t-snare coiled-coil domain family"/>
    <property type="match status" value="1"/>
</dbReference>
<evidence type="ECO:0000256" key="2">
    <source>
        <dbReference type="ARBA" id="ARBA00022448"/>
    </source>
</evidence>
<keyword evidence="2" id="KW-0813">Transport</keyword>
<accession>A0A024U9N2</accession>
<evidence type="ECO:0000256" key="8">
    <source>
        <dbReference type="ARBA" id="ARBA00037801"/>
    </source>
</evidence>
<feature type="compositionally biased region" description="Polar residues" evidence="10">
    <location>
        <begin position="147"/>
        <end position="159"/>
    </location>
</feature>
<keyword evidence="4" id="KW-0653">Protein transport</keyword>
<proteinExistence type="inferred from homology"/>
<comment type="similarity">
    <text evidence="1">Belongs to the syntaxin family.</text>
</comment>
<evidence type="ECO:0000256" key="3">
    <source>
        <dbReference type="ARBA" id="ARBA00022692"/>
    </source>
</evidence>
<feature type="domain" description="T-SNARE coiled-coil homology" evidence="12">
    <location>
        <begin position="171"/>
        <end position="233"/>
    </location>
</feature>
<keyword evidence="5 11" id="KW-1133">Transmembrane helix</keyword>
<feature type="transmembrane region" description="Helical" evidence="11">
    <location>
        <begin position="239"/>
        <end position="261"/>
    </location>
</feature>
<evidence type="ECO:0000313" key="13">
    <source>
        <dbReference type="EMBL" id="ETW02890.1"/>
    </source>
</evidence>
<comment type="subcellular location">
    <subcellularLocation>
        <location evidence="8">Golgi apparatus</location>
        <location evidence="8">trans-Golgi network membrane</location>
        <topology evidence="8">Single-pass type IV membrane protein</topology>
    </subcellularLocation>
</comment>
<evidence type="ECO:0000259" key="12">
    <source>
        <dbReference type="PROSITE" id="PS50192"/>
    </source>
</evidence>
<dbReference type="AlphaFoldDB" id="A0A024U9N2"/>
<protein>
    <recommendedName>
        <fullName evidence="12">t-SNARE coiled-coil homology domain-containing protein</fullName>
    </recommendedName>
</protein>
<evidence type="ECO:0000256" key="10">
    <source>
        <dbReference type="SAM" id="MobiDB-lite"/>
    </source>
</evidence>
<dbReference type="SUPFAM" id="SSF47661">
    <property type="entry name" value="t-snare proteins"/>
    <property type="match status" value="1"/>
</dbReference>
<dbReference type="SMART" id="SM00397">
    <property type="entry name" value="t_SNARE"/>
    <property type="match status" value="1"/>
</dbReference>
<sequence length="262" mass="29516">MQASLVGKNVGGGASASGDPYYVFKEELETKVSSIYHTHKRWKLLMNDTTSSPTNRFPKTTDDLKKEVASAERSLGFLEQSIRAIESDRTKYAHIDSVELSGRKTFVSSTRQELMRISVEISSDLVKARIQRDERRMLRSSSSQQSNGALASPSPTVDRNSILVDEKTRQQQIVKDQDESLDQLHTSVSRLGHVAVEINSEIKGQNRMLEDLELDVDDTQERMNFVMSRMSRMLKTKDTCQLSGILVLTGVLIVLIFLVIYT</sequence>
<gene>
    <name evidence="13" type="ORF">H310_05357</name>
</gene>
<keyword evidence="9" id="KW-0175">Coiled coil</keyword>
<dbReference type="VEuPathDB" id="FungiDB:H310_05357"/>
<dbReference type="eggNOG" id="KOG3202">
    <property type="taxonomic scope" value="Eukaryota"/>
</dbReference>
<dbReference type="Pfam" id="PF09177">
    <property type="entry name" value="STX6_10_61_N"/>
    <property type="match status" value="1"/>
</dbReference>
<dbReference type="GeneID" id="20082407"/>
<keyword evidence="7 11" id="KW-0472">Membrane</keyword>
<dbReference type="GO" id="GO:0015031">
    <property type="term" value="P:protein transport"/>
    <property type="evidence" value="ECO:0007669"/>
    <property type="project" value="UniProtKB-KW"/>
</dbReference>
<reference evidence="13" key="1">
    <citation type="submission" date="2013-12" db="EMBL/GenBank/DDBJ databases">
        <title>The Genome Sequence of Aphanomyces invadans NJM9701.</title>
        <authorList>
            <consortium name="The Broad Institute Genomics Platform"/>
            <person name="Russ C."/>
            <person name="Tyler B."/>
            <person name="van West P."/>
            <person name="Dieguez-Uribeondo J."/>
            <person name="Young S.K."/>
            <person name="Zeng Q."/>
            <person name="Gargeya S."/>
            <person name="Fitzgerald M."/>
            <person name="Abouelleil A."/>
            <person name="Alvarado L."/>
            <person name="Chapman S.B."/>
            <person name="Gainer-Dewar J."/>
            <person name="Goldberg J."/>
            <person name="Griggs A."/>
            <person name="Gujja S."/>
            <person name="Hansen M."/>
            <person name="Howarth C."/>
            <person name="Imamovic A."/>
            <person name="Ireland A."/>
            <person name="Larimer J."/>
            <person name="McCowan C."/>
            <person name="Murphy C."/>
            <person name="Pearson M."/>
            <person name="Poon T.W."/>
            <person name="Priest M."/>
            <person name="Roberts A."/>
            <person name="Saif S."/>
            <person name="Shea T."/>
            <person name="Sykes S."/>
            <person name="Wortman J."/>
            <person name="Nusbaum C."/>
            <person name="Birren B."/>
        </authorList>
    </citation>
    <scope>NUCLEOTIDE SEQUENCE [LARGE SCALE GENOMIC DNA]</scope>
    <source>
        <strain evidence="13">NJM9701</strain>
    </source>
</reference>
<dbReference type="InterPro" id="IPR010989">
    <property type="entry name" value="SNARE"/>
</dbReference>
<name>A0A024U9N2_9STRA</name>
<evidence type="ECO:0000256" key="1">
    <source>
        <dbReference type="ARBA" id="ARBA00009063"/>
    </source>
</evidence>
<dbReference type="Gene3D" id="1.20.5.110">
    <property type="match status" value="1"/>
</dbReference>
<dbReference type="PROSITE" id="PS50192">
    <property type="entry name" value="T_SNARE"/>
    <property type="match status" value="1"/>
</dbReference>
<organism evidence="13">
    <name type="scientific">Aphanomyces invadans</name>
    <dbReference type="NCBI Taxonomy" id="157072"/>
    <lineage>
        <taxon>Eukaryota</taxon>
        <taxon>Sar</taxon>
        <taxon>Stramenopiles</taxon>
        <taxon>Oomycota</taxon>
        <taxon>Saprolegniomycetes</taxon>
        <taxon>Saprolegniales</taxon>
        <taxon>Verrucalvaceae</taxon>
        <taxon>Aphanomyces</taxon>
    </lineage>
</organism>
<evidence type="ECO:0000256" key="5">
    <source>
        <dbReference type="ARBA" id="ARBA00022989"/>
    </source>
</evidence>
<dbReference type="GO" id="GO:0048193">
    <property type="term" value="P:Golgi vesicle transport"/>
    <property type="evidence" value="ECO:0007669"/>
    <property type="project" value="InterPro"/>
</dbReference>
<dbReference type="FunFam" id="1.20.58.90:FF:000004">
    <property type="entry name" value="Syntaxin 10"/>
    <property type="match status" value="1"/>
</dbReference>
<feature type="region of interest" description="Disordered" evidence="10">
    <location>
        <begin position="135"/>
        <end position="159"/>
    </location>
</feature>
<evidence type="ECO:0000256" key="7">
    <source>
        <dbReference type="ARBA" id="ARBA00023136"/>
    </source>
</evidence>
<evidence type="ECO:0000256" key="6">
    <source>
        <dbReference type="ARBA" id="ARBA00023034"/>
    </source>
</evidence>
<dbReference type="InterPro" id="IPR000727">
    <property type="entry name" value="T_SNARE_dom"/>
</dbReference>
<dbReference type="Gene3D" id="1.20.58.90">
    <property type="match status" value="1"/>
</dbReference>
<keyword evidence="6" id="KW-0333">Golgi apparatus</keyword>
<dbReference type="EMBL" id="KI913960">
    <property type="protein sequence ID" value="ETW02890.1"/>
    <property type="molecule type" value="Genomic_DNA"/>
</dbReference>
<feature type="coiled-coil region" evidence="9">
    <location>
        <begin position="195"/>
        <end position="229"/>
    </location>
</feature>
<evidence type="ECO:0000256" key="11">
    <source>
        <dbReference type="SAM" id="Phobius"/>
    </source>
</evidence>
<dbReference type="SUPFAM" id="SSF58038">
    <property type="entry name" value="SNARE fusion complex"/>
    <property type="match status" value="1"/>
</dbReference>
<evidence type="ECO:0000256" key="4">
    <source>
        <dbReference type="ARBA" id="ARBA00022927"/>
    </source>
</evidence>
<dbReference type="OrthoDB" id="546861at2759"/>
<dbReference type="GO" id="GO:0016020">
    <property type="term" value="C:membrane"/>
    <property type="evidence" value="ECO:0007669"/>
    <property type="project" value="InterPro"/>
</dbReference>
<dbReference type="GO" id="GO:0005794">
    <property type="term" value="C:Golgi apparatus"/>
    <property type="evidence" value="ECO:0007669"/>
    <property type="project" value="UniProtKB-SubCell"/>
</dbReference>
<dbReference type="RefSeq" id="XP_008868274.1">
    <property type="nucleotide sequence ID" value="XM_008870052.1"/>
</dbReference>
<dbReference type="CDD" id="cd15841">
    <property type="entry name" value="SNARE_Qc"/>
    <property type="match status" value="1"/>
</dbReference>
<evidence type="ECO:0000256" key="9">
    <source>
        <dbReference type="SAM" id="Coils"/>
    </source>
</evidence>